<feature type="non-terminal residue" evidence="1">
    <location>
        <position position="204"/>
    </location>
</feature>
<evidence type="ECO:0000313" key="2">
    <source>
        <dbReference type="Proteomes" id="UP001597094"/>
    </source>
</evidence>
<dbReference type="Proteomes" id="UP001597094">
    <property type="component" value="Unassembled WGS sequence"/>
</dbReference>
<gene>
    <name evidence="1" type="ORF">ACFQ2O_22215</name>
</gene>
<dbReference type="RefSeq" id="WP_377533192.1">
    <property type="nucleotide sequence ID" value="NZ_JBHTLD010000511.1"/>
</dbReference>
<keyword evidence="2" id="KW-1185">Reference proteome</keyword>
<evidence type="ECO:0000313" key="1">
    <source>
        <dbReference type="EMBL" id="MFD1188911.1"/>
    </source>
</evidence>
<feature type="non-terminal residue" evidence="1">
    <location>
        <position position="1"/>
    </location>
</feature>
<proteinExistence type="predicted"/>
<reference evidence="2" key="1">
    <citation type="journal article" date="2019" name="Int. J. Syst. Evol. Microbiol.">
        <title>The Global Catalogue of Microorganisms (GCM) 10K type strain sequencing project: providing services to taxonomists for standard genome sequencing and annotation.</title>
        <authorList>
            <consortium name="The Broad Institute Genomics Platform"/>
            <consortium name="The Broad Institute Genome Sequencing Center for Infectious Disease"/>
            <person name="Wu L."/>
            <person name="Ma J."/>
        </authorList>
    </citation>
    <scope>NUCLEOTIDE SEQUENCE [LARGE SCALE GENOMIC DNA]</scope>
    <source>
        <strain evidence="2">JCM 31319</strain>
    </source>
</reference>
<sequence>FIANNALGSNALINPQEDATLESKLFKLLQNNEVKTDKEASLVLYGTAELSSSFRMLKSRFQKKLFNHLHLVRFDSDLSINFNRAEHKCLTLLTEAHVLWMASENKLAVKVLLKAIKIADEHGITTMKVKALEQLRKIHIDASNSLGFEETEWLLQEAYQLERDEREAESLYSIIIISVKGATVIKSQILDEFPPIIEKFESLW</sequence>
<dbReference type="EMBL" id="JBHTLD010000511">
    <property type="protein sequence ID" value="MFD1188911.1"/>
    <property type="molecule type" value="Genomic_DNA"/>
</dbReference>
<accession>A0ABW3SXT6</accession>
<name>A0ABW3SXT6_9BACT</name>
<organism evidence="1 2">
    <name type="scientific">Pontibacter rugosus</name>
    <dbReference type="NCBI Taxonomy" id="1745966"/>
    <lineage>
        <taxon>Bacteria</taxon>
        <taxon>Pseudomonadati</taxon>
        <taxon>Bacteroidota</taxon>
        <taxon>Cytophagia</taxon>
        <taxon>Cytophagales</taxon>
        <taxon>Hymenobacteraceae</taxon>
        <taxon>Pontibacter</taxon>
    </lineage>
</organism>
<protein>
    <submittedName>
        <fullName evidence="1">Uncharacterized protein</fullName>
    </submittedName>
</protein>
<comment type="caution">
    <text evidence="1">The sequence shown here is derived from an EMBL/GenBank/DDBJ whole genome shotgun (WGS) entry which is preliminary data.</text>
</comment>